<dbReference type="SMART" id="SM00220">
    <property type="entry name" value="S_TKc"/>
    <property type="match status" value="1"/>
</dbReference>
<dbReference type="PROSITE" id="PS00109">
    <property type="entry name" value="PROTEIN_KINASE_TYR"/>
    <property type="match status" value="1"/>
</dbReference>
<dbReference type="InterPro" id="IPR022495">
    <property type="entry name" value="Bud32"/>
</dbReference>
<dbReference type="InParanoid" id="A0A2P6NCC7"/>
<evidence type="ECO:0000256" key="7">
    <source>
        <dbReference type="ARBA" id="ARBA00022694"/>
    </source>
</evidence>
<evidence type="ECO:0000313" key="17">
    <source>
        <dbReference type="Proteomes" id="UP000241769"/>
    </source>
</evidence>
<gene>
    <name evidence="16" type="ORF">PROFUN_01090</name>
</gene>
<dbReference type="AlphaFoldDB" id="A0A2P6NCC7"/>
<evidence type="ECO:0000256" key="12">
    <source>
        <dbReference type="ARBA" id="ARBA00023242"/>
    </source>
</evidence>
<evidence type="ECO:0000256" key="9">
    <source>
        <dbReference type="ARBA" id="ARBA00022777"/>
    </source>
</evidence>
<dbReference type="Pfam" id="PF01163">
    <property type="entry name" value="RIO1"/>
    <property type="match status" value="1"/>
</dbReference>
<dbReference type="OrthoDB" id="3399at2759"/>
<dbReference type="SUPFAM" id="SSF56112">
    <property type="entry name" value="Protein kinase-like (PK-like)"/>
    <property type="match status" value="1"/>
</dbReference>
<dbReference type="EMBL" id="MDYQ01000121">
    <property type="protein sequence ID" value="PRP81583.1"/>
    <property type="molecule type" value="Genomic_DNA"/>
</dbReference>
<evidence type="ECO:0000256" key="4">
    <source>
        <dbReference type="ARBA" id="ARBA00022527"/>
    </source>
</evidence>
<dbReference type="FunFam" id="3.30.200.20:FF:000201">
    <property type="entry name" value="TP53-regulating kinase isoform X1"/>
    <property type="match status" value="1"/>
</dbReference>
<keyword evidence="7" id="KW-0819">tRNA processing</keyword>
<dbReference type="Gene3D" id="1.10.510.10">
    <property type="entry name" value="Transferase(Phosphotransferase) domain 1"/>
    <property type="match status" value="1"/>
</dbReference>
<evidence type="ECO:0000256" key="2">
    <source>
        <dbReference type="ARBA" id="ARBA00010630"/>
    </source>
</evidence>
<feature type="domain" description="Protein kinase" evidence="15">
    <location>
        <begin position="3"/>
        <end position="216"/>
    </location>
</feature>
<evidence type="ECO:0000256" key="13">
    <source>
        <dbReference type="ARBA" id="ARBA00047899"/>
    </source>
</evidence>
<comment type="catalytic activity">
    <reaction evidence="13">
        <text>L-threonyl-[protein] + ATP = O-phospho-L-threonyl-[protein] + ADP + H(+)</text>
        <dbReference type="Rhea" id="RHEA:46608"/>
        <dbReference type="Rhea" id="RHEA-COMP:11060"/>
        <dbReference type="Rhea" id="RHEA-COMP:11605"/>
        <dbReference type="ChEBI" id="CHEBI:15378"/>
        <dbReference type="ChEBI" id="CHEBI:30013"/>
        <dbReference type="ChEBI" id="CHEBI:30616"/>
        <dbReference type="ChEBI" id="CHEBI:61977"/>
        <dbReference type="ChEBI" id="CHEBI:456216"/>
        <dbReference type="EC" id="2.7.11.1"/>
    </reaction>
</comment>
<keyword evidence="5" id="KW-0597">Phosphoprotein</keyword>
<evidence type="ECO:0000256" key="10">
    <source>
        <dbReference type="ARBA" id="ARBA00022801"/>
    </source>
</evidence>
<dbReference type="GO" id="GO:0005829">
    <property type="term" value="C:cytosol"/>
    <property type="evidence" value="ECO:0007669"/>
    <property type="project" value="TreeGrafter"/>
</dbReference>
<protein>
    <recommendedName>
        <fullName evidence="3">non-specific serine/threonine protein kinase</fullName>
        <ecNumber evidence="3">2.7.11.1</ecNumber>
    </recommendedName>
</protein>
<organism evidence="16 17">
    <name type="scientific">Planoprotostelium fungivorum</name>
    <dbReference type="NCBI Taxonomy" id="1890364"/>
    <lineage>
        <taxon>Eukaryota</taxon>
        <taxon>Amoebozoa</taxon>
        <taxon>Evosea</taxon>
        <taxon>Variosea</taxon>
        <taxon>Cavosteliida</taxon>
        <taxon>Cavosteliaceae</taxon>
        <taxon>Planoprotostelium</taxon>
    </lineage>
</organism>
<dbReference type="InterPro" id="IPR011009">
    <property type="entry name" value="Kinase-like_dom_sf"/>
</dbReference>
<dbReference type="GO" id="GO:0016787">
    <property type="term" value="F:hydrolase activity"/>
    <property type="evidence" value="ECO:0007669"/>
    <property type="project" value="UniProtKB-KW"/>
</dbReference>
<dbReference type="GO" id="GO:0000408">
    <property type="term" value="C:EKC/KEOPS complex"/>
    <property type="evidence" value="ECO:0007669"/>
    <property type="project" value="TreeGrafter"/>
</dbReference>
<dbReference type="Gene3D" id="3.30.200.20">
    <property type="entry name" value="Phosphorylase Kinase, domain 1"/>
    <property type="match status" value="1"/>
</dbReference>
<keyword evidence="6" id="KW-0808">Transferase</keyword>
<keyword evidence="9 16" id="KW-0418">Kinase</keyword>
<dbReference type="InterPro" id="IPR008266">
    <property type="entry name" value="Tyr_kinase_AS"/>
</dbReference>
<dbReference type="GO" id="GO:0004674">
    <property type="term" value="F:protein serine/threonine kinase activity"/>
    <property type="evidence" value="ECO:0007669"/>
    <property type="project" value="UniProtKB-KW"/>
</dbReference>
<dbReference type="FunCoup" id="A0A2P6NCC7">
    <property type="interactions" value="497"/>
</dbReference>
<comment type="catalytic activity">
    <reaction evidence="14">
        <text>L-seryl-[protein] + ATP = O-phospho-L-seryl-[protein] + ADP + H(+)</text>
        <dbReference type="Rhea" id="RHEA:17989"/>
        <dbReference type="Rhea" id="RHEA-COMP:9863"/>
        <dbReference type="Rhea" id="RHEA-COMP:11604"/>
        <dbReference type="ChEBI" id="CHEBI:15378"/>
        <dbReference type="ChEBI" id="CHEBI:29999"/>
        <dbReference type="ChEBI" id="CHEBI:30616"/>
        <dbReference type="ChEBI" id="CHEBI:83421"/>
        <dbReference type="ChEBI" id="CHEBI:456216"/>
        <dbReference type="EC" id="2.7.11.1"/>
    </reaction>
</comment>
<dbReference type="STRING" id="1890364.A0A2P6NCC7"/>
<dbReference type="PANTHER" id="PTHR12209">
    <property type="entry name" value="NON-SPECIFIC SERINE/THREONINE PROTEIN KINASE"/>
    <property type="match status" value="1"/>
</dbReference>
<dbReference type="EC" id="2.7.11.1" evidence="3"/>
<dbReference type="NCBIfam" id="TIGR03724">
    <property type="entry name" value="arch_bud32"/>
    <property type="match status" value="1"/>
</dbReference>
<dbReference type="Proteomes" id="UP000241769">
    <property type="component" value="Unassembled WGS sequence"/>
</dbReference>
<name>A0A2P6NCC7_9EUKA</name>
<evidence type="ECO:0000313" key="16">
    <source>
        <dbReference type="EMBL" id="PRP81583.1"/>
    </source>
</evidence>
<dbReference type="InterPro" id="IPR018934">
    <property type="entry name" value="RIO_dom"/>
</dbReference>
<sequence length="216" mass="24539">MSNTKGEVIKQGAEARVYRTTFLGQDTIIKERFSKSYRHPVLDERLTTKRLNQESRCIARCQKHGIHTPTVYFVDLKGKSIYLEFIEGKTVKEIMRGQPSQQEVDTVSLLIGKALSSMHNEAGLVHGDLTTSNMILHGDQLFLIDFGLAYVTTLAEDKAVDLYVLERAFLSTHPNSEEMFKKILEAYRQNSKKSGEAVLKKLEEVQMRGRKKLAFG</sequence>
<comment type="caution">
    <text evidence="16">The sequence shown here is derived from an EMBL/GenBank/DDBJ whole genome shotgun (WGS) entry which is preliminary data.</text>
</comment>
<keyword evidence="4" id="KW-0723">Serine/threonine-protein kinase</keyword>
<dbReference type="FunFam" id="1.10.510.10:FF:000323">
    <property type="entry name" value="TP53-regulating kinase, putative"/>
    <property type="match status" value="1"/>
</dbReference>
<dbReference type="InterPro" id="IPR000719">
    <property type="entry name" value="Prot_kinase_dom"/>
</dbReference>
<comment type="subcellular location">
    <subcellularLocation>
        <location evidence="1">Nucleus</location>
    </subcellularLocation>
</comment>
<evidence type="ECO:0000256" key="11">
    <source>
        <dbReference type="ARBA" id="ARBA00022840"/>
    </source>
</evidence>
<reference evidence="16 17" key="1">
    <citation type="journal article" date="2018" name="Genome Biol. Evol.">
        <title>Multiple Roots of Fruiting Body Formation in Amoebozoa.</title>
        <authorList>
            <person name="Hillmann F."/>
            <person name="Forbes G."/>
            <person name="Novohradska S."/>
            <person name="Ferling I."/>
            <person name="Riege K."/>
            <person name="Groth M."/>
            <person name="Westermann M."/>
            <person name="Marz M."/>
            <person name="Spaller T."/>
            <person name="Winckler T."/>
            <person name="Schaap P."/>
            <person name="Glockner G."/>
        </authorList>
    </citation>
    <scope>NUCLEOTIDE SEQUENCE [LARGE SCALE GENOMIC DNA]</scope>
    <source>
        <strain evidence="16 17">Jena</strain>
    </source>
</reference>
<proteinExistence type="inferred from homology"/>
<comment type="similarity">
    <text evidence="2">Belongs to the protein kinase superfamily. BUD32 family.</text>
</comment>
<keyword evidence="11" id="KW-0067">ATP-binding</keyword>
<dbReference type="GO" id="GO:0070525">
    <property type="term" value="P:tRNA threonylcarbamoyladenosine metabolic process"/>
    <property type="evidence" value="ECO:0007669"/>
    <property type="project" value="TreeGrafter"/>
</dbReference>
<dbReference type="GO" id="GO:0005634">
    <property type="term" value="C:nucleus"/>
    <property type="evidence" value="ECO:0007669"/>
    <property type="project" value="UniProtKB-SubCell"/>
</dbReference>
<keyword evidence="8" id="KW-0547">Nucleotide-binding</keyword>
<dbReference type="GO" id="GO:0005524">
    <property type="term" value="F:ATP binding"/>
    <property type="evidence" value="ECO:0007669"/>
    <property type="project" value="UniProtKB-KW"/>
</dbReference>
<evidence type="ECO:0000259" key="15">
    <source>
        <dbReference type="PROSITE" id="PS50011"/>
    </source>
</evidence>
<evidence type="ECO:0000256" key="14">
    <source>
        <dbReference type="ARBA" id="ARBA00048679"/>
    </source>
</evidence>
<evidence type="ECO:0000256" key="3">
    <source>
        <dbReference type="ARBA" id="ARBA00012513"/>
    </source>
</evidence>
<evidence type="ECO:0000256" key="6">
    <source>
        <dbReference type="ARBA" id="ARBA00022679"/>
    </source>
</evidence>
<accession>A0A2P6NCC7</accession>
<evidence type="ECO:0000256" key="1">
    <source>
        <dbReference type="ARBA" id="ARBA00004123"/>
    </source>
</evidence>
<keyword evidence="10" id="KW-0378">Hydrolase</keyword>
<evidence type="ECO:0000256" key="8">
    <source>
        <dbReference type="ARBA" id="ARBA00022741"/>
    </source>
</evidence>
<dbReference type="PROSITE" id="PS50011">
    <property type="entry name" value="PROTEIN_KINASE_DOM"/>
    <property type="match status" value="1"/>
</dbReference>
<dbReference type="PANTHER" id="PTHR12209:SF0">
    <property type="entry name" value="EKC_KEOPS COMPLEX SUBUNIT TP53RK"/>
    <property type="match status" value="1"/>
</dbReference>
<dbReference type="GO" id="GO:0008033">
    <property type="term" value="P:tRNA processing"/>
    <property type="evidence" value="ECO:0007669"/>
    <property type="project" value="UniProtKB-KW"/>
</dbReference>
<evidence type="ECO:0000256" key="5">
    <source>
        <dbReference type="ARBA" id="ARBA00022553"/>
    </source>
</evidence>
<keyword evidence="12" id="KW-0539">Nucleus</keyword>
<keyword evidence="17" id="KW-1185">Reference proteome</keyword>